<accession>A0A4Q1JI35</accession>
<sequence>MNNQTISIPIEIIELETQSFHLLIKCTINDEQEGEMVIDTGASKTVFDRNFVQEYQHQDKNKEDLQSCGLGGDDIESDLVEIKSLSFGNFKSEILNVVLIDLNQINKMYEKHCQRQICGLLGSDFLLRHQAIIDYQKSVIILNKNQ</sequence>
<proteinExistence type="predicted"/>
<dbReference type="GO" id="GO:0004190">
    <property type="term" value="F:aspartic-type endopeptidase activity"/>
    <property type="evidence" value="ECO:0007669"/>
    <property type="project" value="InterPro"/>
</dbReference>
<dbReference type="InterPro" id="IPR021109">
    <property type="entry name" value="Peptidase_aspartic_dom_sf"/>
</dbReference>
<reference evidence="1 2" key="1">
    <citation type="submission" date="2019-01" db="EMBL/GenBank/DDBJ databases">
        <title>Ancylomarina salipaludis sp. nov., isolated from a salt marsh.</title>
        <authorList>
            <person name="Yoon J.-H."/>
        </authorList>
    </citation>
    <scope>NUCLEOTIDE SEQUENCE [LARGE SCALE GENOMIC DNA]</scope>
    <source>
        <strain evidence="1 2">SHSM-M15</strain>
    </source>
</reference>
<evidence type="ECO:0000313" key="2">
    <source>
        <dbReference type="Proteomes" id="UP000289703"/>
    </source>
</evidence>
<dbReference type="GO" id="GO:0006508">
    <property type="term" value="P:proteolysis"/>
    <property type="evidence" value="ECO:0007669"/>
    <property type="project" value="InterPro"/>
</dbReference>
<dbReference type="Pfam" id="PF13650">
    <property type="entry name" value="Asp_protease_2"/>
    <property type="match status" value="1"/>
</dbReference>
<organism evidence="1 2">
    <name type="scientific">Ancylomarina salipaludis</name>
    <dbReference type="NCBI Taxonomy" id="2501299"/>
    <lineage>
        <taxon>Bacteria</taxon>
        <taxon>Pseudomonadati</taxon>
        <taxon>Bacteroidota</taxon>
        <taxon>Bacteroidia</taxon>
        <taxon>Marinilabiliales</taxon>
        <taxon>Marinifilaceae</taxon>
        <taxon>Ancylomarina</taxon>
    </lineage>
</organism>
<comment type="caution">
    <text evidence="1">The sequence shown here is derived from an EMBL/GenBank/DDBJ whole genome shotgun (WGS) entry which is preliminary data.</text>
</comment>
<dbReference type="EMBL" id="SAXA01000019">
    <property type="protein sequence ID" value="RXQ88135.1"/>
    <property type="molecule type" value="Genomic_DNA"/>
</dbReference>
<dbReference type="Gene3D" id="2.40.70.10">
    <property type="entry name" value="Acid Proteases"/>
    <property type="match status" value="1"/>
</dbReference>
<dbReference type="SUPFAM" id="SSF50630">
    <property type="entry name" value="Acid proteases"/>
    <property type="match status" value="1"/>
</dbReference>
<dbReference type="InterPro" id="IPR001969">
    <property type="entry name" value="Aspartic_peptidase_AS"/>
</dbReference>
<keyword evidence="2" id="KW-1185">Reference proteome</keyword>
<dbReference type="RefSeq" id="WP_129255593.1">
    <property type="nucleotide sequence ID" value="NZ_SAXA01000019.1"/>
</dbReference>
<name>A0A4Q1JI35_9BACT</name>
<protein>
    <recommendedName>
        <fullName evidence="3">Clan AA aspartic protease</fullName>
    </recommendedName>
</protein>
<dbReference type="PROSITE" id="PS00141">
    <property type="entry name" value="ASP_PROTEASE"/>
    <property type="match status" value="1"/>
</dbReference>
<evidence type="ECO:0000313" key="1">
    <source>
        <dbReference type="EMBL" id="RXQ88135.1"/>
    </source>
</evidence>
<dbReference type="Proteomes" id="UP000289703">
    <property type="component" value="Unassembled WGS sequence"/>
</dbReference>
<gene>
    <name evidence="1" type="ORF">EO244_15475</name>
</gene>
<dbReference type="OrthoDB" id="7433208at2"/>
<dbReference type="AlphaFoldDB" id="A0A4Q1JI35"/>
<evidence type="ECO:0008006" key="3">
    <source>
        <dbReference type="Google" id="ProtNLM"/>
    </source>
</evidence>